<sequence>MGLLHPSGTDLTLTFPQEVRQEIEDRRLGANRSLWRKRDARRQRDVCATRERCKTGENCETGERDPRRRRSMTGRDAREGESRLGEGERWRKR</sequence>
<gene>
    <name evidence="1" type="ORF">MRB53_016148</name>
</gene>
<comment type="caution">
    <text evidence="1">The sequence shown here is derived from an EMBL/GenBank/DDBJ whole genome shotgun (WGS) entry which is preliminary data.</text>
</comment>
<accession>A0ACC2M1I6</accession>
<proteinExistence type="predicted"/>
<name>A0ACC2M1I6_PERAE</name>
<organism evidence="1 2">
    <name type="scientific">Persea americana</name>
    <name type="common">Avocado</name>
    <dbReference type="NCBI Taxonomy" id="3435"/>
    <lineage>
        <taxon>Eukaryota</taxon>
        <taxon>Viridiplantae</taxon>
        <taxon>Streptophyta</taxon>
        <taxon>Embryophyta</taxon>
        <taxon>Tracheophyta</taxon>
        <taxon>Spermatophyta</taxon>
        <taxon>Magnoliopsida</taxon>
        <taxon>Magnoliidae</taxon>
        <taxon>Laurales</taxon>
        <taxon>Lauraceae</taxon>
        <taxon>Persea</taxon>
    </lineage>
</organism>
<reference evidence="1 2" key="1">
    <citation type="journal article" date="2022" name="Hortic Res">
        <title>A haplotype resolved chromosomal level avocado genome allows analysis of novel avocado genes.</title>
        <authorList>
            <person name="Nath O."/>
            <person name="Fletcher S.J."/>
            <person name="Hayward A."/>
            <person name="Shaw L.M."/>
            <person name="Masouleh A.K."/>
            <person name="Furtado A."/>
            <person name="Henry R.J."/>
            <person name="Mitter N."/>
        </authorList>
    </citation>
    <scope>NUCLEOTIDE SEQUENCE [LARGE SCALE GENOMIC DNA]</scope>
    <source>
        <strain evidence="2">cv. Hass</strain>
    </source>
</reference>
<dbReference type="Proteomes" id="UP001234297">
    <property type="component" value="Chromosome 5"/>
</dbReference>
<dbReference type="EMBL" id="CM056813">
    <property type="protein sequence ID" value="KAJ8639454.1"/>
    <property type="molecule type" value="Genomic_DNA"/>
</dbReference>
<evidence type="ECO:0000313" key="1">
    <source>
        <dbReference type="EMBL" id="KAJ8639454.1"/>
    </source>
</evidence>
<protein>
    <submittedName>
        <fullName evidence="1">Uncharacterized protein</fullName>
    </submittedName>
</protein>
<keyword evidence="2" id="KW-1185">Reference proteome</keyword>
<evidence type="ECO:0000313" key="2">
    <source>
        <dbReference type="Proteomes" id="UP001234297"/>
    </source>
</evidence>